<accession>A0A4U5PYJ2</accession>
<comment type="caution">
    <text evidence="3">The sequence shown here is derived from an EMBL/GenBank/DDBJ whole genome shotgun (WGS) entry which is preliminary data.</text>
</comment>
<feature type="transmembrane region" description="Helical" evidence="1">
    <location>
        <begin position="21"/>
        <end position="43"/>
    </location>
</feature>
<dbReference type="InterPro" id="IPR005797">
    <property type="entry name" value="Cyt_b/b6_N"/>
</dbReference>
<dbReference type="Gene3D" id="1.20.810.10">
    <property type="entry name" value="Cytochrome Bc1 Complex, Chain C"/>
    <property type="match status" value="1"/>
</dbReference>
<dbReference type="STRING" id="43335.A0A4U5PYJ2"/>
<keyword evidence="1" id="KW-1133">Transmembrane helix</keyword>
<dbReference type="PANTHER" id="PTHR19271:SF16">
    <property type="entry name" value="CYTOCHROME B"/>
    <property type="match status" value="1"/>
</dbReference>
<dbReference type="Pfam" id="PF00033">
    <property type="entry name" value="Cytochrome_B"/>
    <property type="match status" value="1"/>
</dbReference>
<sequence>MMILHVFRVYLTGGFKKPRELTWVTGVVLAVLTASFGVTGYSLPWDQIGYWAVKIVTGVPEAIPCLPGLDPVAEAHNSGFLHEILKNSYSYLHVSWAHPYLTQDGARIPSFSKRPEPNLEKLWACRHGLFPQMGLVILRSIEWGLHNSLVDHHWEVSPDTEARNILLLTDERGKLGSS</sequence>
<evidence type="ECO:0000256" key="1">
    <source>
        <dbReference type="SAM" id="Phobius"/>
    </source>
</evidence>
<dbReference type="SUPFAM" id="SSF81342">
    <property type="entry name" value="Transmembrane di-heme cytochromes"/>
    <property type="match status" value="1"/>
</dbReference>
<organism evidence="3">
    <name type="scientific">Populus alba</name>
    <name type="common">White poplar</name>
    <dbReference type="NCBI Taxonomy" id="43335"/>
    <lineage>
        <taxon>Eukaryota</taxon>
        <taxon>Viridiplantae</taxon>
        <taxon>Streptophyta</taxon>
        <taxon>Embryophyta</taxon>
        <taxon>Tracheophyta</taxon>
        <taxon>Spermatophyta</taxon>
        <taxon>Magnoliopsida</taxon>
        <taxon>eudicotyledons</taxon>
        <taxon>Gunneridae</taxon>
        <taxon>Pentapetalae</taxon>
        <taxon>rosids</taxon>
        <taxon>fabids</taxon>
        <taxon>Malpighiales</taxon>
        <taxon>Salicaceae</taxon>
        <taxon>Saliceae</taxon>
        <taxon>Populus</taxon>
    </lineage>
</organism>
<gene>
    <name evidence="3" type="ORF">D5086_0000160840</name>
</gene>
<reference evidence="3" key="1">
    <citation type="submission" date="2018-10" db="EMBL/GenBank/DDBJ databases">
        <title>Population genomic analysis revealed the cold adaptation of white poplar.</title>
        <authorList>
            <person name="Liu Y.-J."/>
        </authorList>
    </citation>
    <scope>NUCLEOTIDE SEQUENCE [LARGE SCALE GENOMIC DNA]</scope>
    <source>
        <strain evidence="3">PAL-ZL1</strain>
    </source>
</reference>
<keyword evidence="3" id="KW-0496">Mitochondrion</keyword>
<evidence type="ECO:0000259" key="2">
    <source>
        <dbReference type="PROSITE" id="PS51002"/>
    </source>
</evidence>
<keyword evidence="1" id="KW-0472">Membrane</keyword>
<dbReference type="GO" id="GO:0009055">
    <property type="term" value="F:electron transfer activity"/>
    <property type="evidence" value="ECO:0007669"/>
    <property type="project" value="InterPro"/>
</dbReference>
<evidence type="ECO:0000313" key="3">
    <source>
        <dbReference type="EMBL" id="TKS02683.1"/>
    </source>
</evidence>
<dbReference type="InterPro" id="IPR027387">
    <property type="entry name" value="Cytb/b6-like_sf"/>
</dbReference>
<dbReference type="EMBL" id="RCHU01000534">
    <property type="protein sequence ID" value="TKS02683.1"/>
    <property type="molecule type" value="Genomic_DNA"/>
</dbReference>
<dbReference type="InterPro" id="IPR016174">
    <property type="entry name" value="Di-haem_cyt_TM"/>
</dbReference>
<dbReference type="GO" id="GO:0022904">
    <property type="term" value="P:respiratory electron transport chain"/>
    <property type="evidence" value="ECO:0007669"/>
    <property type="project" value="InterPro"/>
</dbReference>
<name>A0A4U5PYJ2_POPAL</name>
<geneLocation type="mitochondrion" evidence="3"/>
<protein>
    <submittedName>
        <fullName evidence="3">Cytochrome b6</fullName>
    </submittedName>
</protein>
<dbReference type="PANTHER" id="PTHR19271">
    <property type="entry name" value="CYTOCHROME B"/>
    <property type="match status" value="1"/>
</dbReference>
<proteinExistence type="predicted"/>
<dbReference type="GO" id="GO:0016491">
    <property type="term" value="F:oxidoreductase activity"/>
    <property type="evidence" value="ECO:0007669"/>
    <property type="project" value="InterPro"/>
</dbReference>
<dbReference type="AlphaFoldDB" id="A0A4U5PYJ2"/>
<keyword evidence="1" id="KW-0812">Transmembrane</keyword>
<dbReference type="PROSITE" id="PS51002">
    <property type="entry name" value="CYTB_NTER"/>
    <property type="match status" value="1"/>
</dbReference>
<feature type="domain" description="Cytochrome b/b6 N-terminal region profile" evidence="2">
    <location>
        <begin position="1"/>
        <end position="159"/>
    </location>
</feature>
<dbReference type="GO" id="GO:0016020">
    <property type="term" value="C:membrane"/>
    <property type="evidence" value="ECO:0007669"/>
    <property type="project" value="InterPro"/>
</dbReference>